<evidence type="ECO:0000313" key="8">
    <source>
        <dbReference type="Proteomes" id="UP000235023"/>
    </source>
</evidence>
<comment type="similarity">
    <text evidence="3">Belongs to the INP1 family.</text>
</comment>
<dbReference type="Pfam" id="PF12634">
    <property type="entry name" value="Inp1"/>
    <property type="match status" value="1"/>
</dbReference>
<comment type="subcellular location">
    <subcellularLocation>
        <location evidence="2">Peroxisome membrane</location>
        <topology evidence="2">Peripheral membrane protein</topology>
    </subcellularLocation>
</comment>
<keyword evidence="5" id="KW-0472">Membrane</keyword>
<feature type="compositionally biased region" description="Polar residues" evidence="6">
    <location>
        <begin position="410"/>
        <end position="420"/>
    </location>
</feature>
<evidence type="ECO:0000256" key="6">
    <source>
        <dbReference type="SAM" id="MobiDB-lite"/>
    </source>
</evidence>
<sequence length="563" mass="61241">MASLSDAPLHAQSIRRSVTVPVSLTARPHRRSVSFQPSENDLFYHPAAKVVHFAPRAVAPIPSSTAPSDFDYPVDAVETLPWRSPTERTVAFAPLRLEKLHGLAVFLKCGSVVHAILKNSQCWCVDGESTFVLRIRPLTYYRIELPNITEEDKGYVTALKAVLPTVLRYEITPCPFKRGFTVSIPETAKAPRPKKAWRPKGRRESAPIYSLLTREKSPTRAVADLAPDVLSAGEETDGNLTDDSSLLTRGSNSTLLETIPDDNEANEPSSLELSAGAQSVHPHTNPVPRVAEPPRRSVSEARPSFPTLLARFDDRSEPPAVPDLPLASSVESFHSLEPRSPLESDSRESRSPLEFDSPSEISAPVSFDETTPPPDAPRGVSENPTGGPKTLLGVDSSDRFFSAPRDSLHSRLTATPSPIGSSDRKSSVSAESARSTESNPYLSDMSAEFRRRSRASRAREVSPMPPPSILVTSGAPDPDAASILHKTCTLVLVPPIQLLIVLLHIAARIVIGPGGKGAIGDLDRKFECQITNSQEAVDDFDLPLALDCPRRRSEGPPDPWKFD</sequence>
<gene>
    <name evidence="7" type="ORF">BDW42DRAFT_67984</name>
</gene>
<feature type="region of interest" description="Disordered" evidence="6">
    <location>
        <begin position="228"/>
        <end position="303"/>
    </location>
</feature>
<feature type="compositionally biased region" description="Basic and acidic residues" evidence="6">
    <location>
        <begin position="335"/>
        <end position="353"/>
    </location>
</feature>
<comment type="function">
    <text evidence="1">Required for peroxisome inheritance.</text>
</comment>
<evidence type="ECO:0000256" key="1">
    <source>
        <dbReference type="ARBA" id="ARBA00003594"/>
    </source>
</evidence>
<feature type="region of interest" description="Disordered" evidence="6">
    <location>
        <begin position="335"/>
        <end position="473"/>
    </location>
</feature>
<dbReference type="GO" id="GO:0005780">
    <property type="term" value="C:extrinsic component of intraperoxisomal membrane"/>
    <property type="evidence" value="ECO:0007669"/>
    <property type="project" value="InterPro"/>
</dbReference>
<dbReference type="AlphaFoldDB" id="A0A2J5I0N5"/>
<reference evidence="8" key="1">
    <citation type="submission" date="2017-12" db="EMBL/GenBank/DDBJ databases">
        <authorList>
            <consortium name="DOE Joint Genome Institute"/>
            <person name="Mondo S.J."/>
            <person name="Kjaerbolling I."/>
            <person name="Vesth T.C."/>
            <person name="Frisvad J.C."/>
            <person name="Nybo J.L."/>
            <person name="Theobald S."/>
            <person name="Kuo A."/>
            <person name="Bowyer P."/>
            <person name="Matsuda Y."/>
            <person name="Lyhne E.K."/>
            <person name="Kogle M.E."/>
            <person name="Clum A."/>
            <person name="Lipzen A."/>
            <person name="Salamov A."/>
            <person name="Ngan C.Y."/>
            <person name="Daum C."/>
            <person name="Chiniquy J."/>
            <person name="Barry K."/>
            <person name="LaButti K."/>
            <person name="Haridas S."/>
            <person name="Simmons B.A."/>
            <person name="Magnuson J.K."/>
            <person name="Mortensen U.H."/>
            <person name="Larsen T.O."/>
            <person name="Grigoriev I.V."/>
            <person name="Baker S.E."/>
            <person name="Andersen M.R."/>
            <person name="Nordberg H.P."/>
            <person name="Cantor M.N."/>
            <person name="Hua S.X."/>
        </authorList>
    </citation>
    <scope>NUCLEOTIDE SEQUENCE [LARGE SCALE GENOMIC DNA]</scope>
    <source>
        <strain evidence="8">IBT 19404</strain>
    </source>
</reference>
<dbReference type="OrthoDB" id="4097008at2759"/>
<name>A0A2J5I0N5_9EURO</name>
<protein>
    <recommendedName>
        <fullName evidence="4">Inheritance of peroxisomes protein 1</fullName>
    </recommendedName>
</protein>
<evidence type="ECO:0000256" key="5">
    <source>
        <dbReference type="ARBA" id="ARBA00023136"/>
    </source>
</evidence>
<dbReference type="InterPro" id="IPR024758">
    <property type="entry name" value="Inp1"/>
</dbReference>
<keyword evidence="8" id="KW-1185">Reference proteome</keyword>
<organism evidence="7 8">
    <name type="scientific">Aspergillus taichungensis</name>
    <dbReference type="NCBI Taxonomy" id="482145"/>
    <lineage>
        <taxon>Eukaryota</taxon>
        <taxon>Fungi</taxon>
        <taxon>Dikarya</taxon>
        <taxon>Ascomycota</taxon>
        <taxon>Pezizomycotina</taxon>
        <taxon>Eurotiomycetes</taxon>
        <taxon>Eurotiomycetidae</taxon>
        <taxon>Eurotiales</taxon>
        <taxon>Aspergillaceae</taxon>
        <taxon>Aspergillus</taxon>
        <taxon>Aspergillus subgen. Circumdati</taxon>
    </lineage>
</organism>
<evidence type="ECO:0000313" key="7">
    <source>
        <dbReference type="EMBL" id="PLN83337.1"/>
    </source>
</evidence>
<proteinExistence type="inferred from homology"/>
<feature type="compositionally biased region" description="Polar residues" evidence="6">
    <location>
        <begin position="238"/>
        <end position="256"/>
    </location>
</feature>
<dbReference type="EMBL" id="KZ559520">
    <property type="protein sequence ID" value="PLN83337.1"/>
    <property type="molecule type" value="Genomic_DNA"/>
</dbReference>
<evidence type="ECO:0000256" key="4">
    <source>
        <dbReference type="ARBA" id="ARBA00021397"/>
    </source>
</evidence>
<evidence type="ECO:0000256" key="3">
    <source>
        <dbReference type="ARBA" id="ARBA00010707"/>
    </source>
</evidence>
<feature type="compositionally biased region" description="Polar residues" evidence="6">
    <location>
        <begin position="427"/>
        <end position="441"/>
    </location>
</feature>
<evidence type="ECO:0000256" key="2">
    <source>
        <dbReference type="ARBA" id="ARBA00004421"/>
    </source>
</evidence>
<dbReference type="GO" id="GO:0045033">
    <property type="term" value="P:peroxisome inheritance"/>
    <property type="evidence" value="ECO:0007669"/>
    <property type="project" value="InterPro"/>
</dbReference>
<dbReference type="Proteomes" id="UP000235023">
    <property type="component" value="Unassembled WGS sequence"/>
</dbReference>
<accession>A0A2J5I0N5</accession>